<gene>
    <name evidence="2" type="ORF">E3O19_13920</name>
</gene>
<dbReference type="OrthoDB" id="3292744at2"/>
<dbReference type="InterPro" id="IPR024344">
    <property type="entry name" value="MDMPI_metal-binding"/>
</dbReference>
<dbReference type="EMBL" id="SOFP01000069">
    <property type="protein sequence ID" value="TFC11890.1"/>
    <property type="molecule type" value="Genomic_DNA"/>
</dbReference>
<dbReference type="InterPro" id="IPR034660">
    <property type="entry name" value="DinB/YfiT-like"/>
</dbReference>
<dbReference type="Gene3D" id="1.20.120.450">
    <property type="entry name" value="dinb family like domain"/>
    <property type="match status" value="1"/>
</dbReference>
<dbReference type="Pfam" id="PF11716">
    <property type="entry name" value="MDMPI_N"/>
    <property type="match status" value="1"/>
</dbReference>
<protein>
    <recommendedName>
        <fullName evidence="1">Mycothiol-dependent maleylpyruvate isomerase metal-binding domain-containing protein</fullName>
    </recommendedName>
</protein>
<dbReference type="SUPFAM" id="SSF109854">
    <property type="entry name" value="DinB/YfiT-like putative metalloenzymes"/>
    <property type="match status" value="1"/>
</dbReference>
<name>A0A4R8WP12_9MICO</name>
<dbReference type="Proteomes" id="UP000298412">
    <property type="component" value="Unassembled WGS sequence"/>
</dbReference>
<dbReference type="AlphaFoldDB" id="A0A4R8WP12"/>
<accession>A0A4R8WP12</accession>
<feature type="domain" description="Mycothiol-dependent maleylpyruvate isomerase metal-binding" evidence="1">
    <location>
        <begin position="17"/>
        <end position="167"/>
    </location>
</feature>
<proteinExistence type="predicted"/>
<keyword evidence="3" id="KW-1185">Reference proteome</keyword>
<dbReference type="GO" id="GO:0046872">
    <property type="term" value="F:metal ion binding"/>
    <property type="evidence" value="ECO:0007669"/>
    <property type="project" value="InterPro"/>
</dbReference>
<evidence type="ECO:0000313" key="3">
    <source>
        <dbReference type="Proteomes" id="UP000298412"/>
    </source>
</evidence>
<organism evidence="2 3">
    <name type="scientific">Cryobacterium algoritolerans</name>
    <dbReference type="NCBI Taxonomy" id="1259184"/>
    <lineage>
        <taxon>Bacteria</taxon>
        <taxon>Bacillati</taxon>
        <taxon>Actinomycetota</taxon>
        <taxon>Actinomycetes</taxon>
        <taxon>Micrococcales</taxon>
        <taxon>Microbacteriaceae</taxon>
        <taxon>Cryobacterium</taxon>
    </lineage>
</organism>
<comment type="caution">
    <text evidence="2">The sequence shown here is derived from an EMBL/GenBank/DDBJ whole genome shotgun (WGS) entry which is preliminary data.</text>
</comment>
<reference evidence="2 3" key="1">
    <citation type="submission" date="2019-03" db="EMBL/GenBank/DDBJ databases">
        <title>Genomics of glacier-inhabiting Cryobacterium strains.</title>
        <authorList>
            <person name="Liu Q."/>
            <person name="Xin Y.-H."/>
        </authorList>
    </citation>
    <scope>NUCLEOTIDE SEQUENCE [LARGE SCALE GENOMIC DNA]</scope>
    <source>
        <strain evidence="2 3">MDT1-3</strain>
    </source>
</reference>
<evidence type="ECO:0000259" key="1">
    <source>
        <dbReference type="Pfam" id="PF11716"/>
    </source>
</evidence>
<evidence type="ECO:0000313" key="2">
    <source>
        <dbReference type="EMBL" id="TFC11890.1"/>
    </source>
</evidence>
<sequence>MTSWAGDRAAFAAAAGWFAATAATIDTEWDRPALGDWTVRDLVGHTSRALLTVEAYLAAGAGAGTGAGAGAAARAAARATVASTVDYYRLAMASLGEPSAVAARGHEAGLALGPDPARTVAAIARRVIAVVDGAKSDARVATPVGGMRLADYLPTRTFELTVHTCDLVAALGVPAVVPDAAASAALRLVADLAVDSGLAATLLLAATGRGPLPAGFTVL</sequence>